<name>A0ABS4GG48_9FIRM</name>
<dbReference type="Gene3D" id="3.40.50.300">
    <property type="entry name" value="P-loop containing nucleotide triphosphate hydrolases"/>
    <property type="match status" value="1"/>
</dbReference>
<feature type="coiled-coil region" evidence="4">
    <location>
        <begin position="147"/>
        <end position="181"/>
    </location>
</feature>
<feature type="coiled-coil region" evidence="4">
    <location>
        <begin position="394"/>
        <end position="421"/>
    </location>
</feature>
<feature type="domain" description="DNA mismatch repair proteins mutS family" evidence="6">
    <location>
        <begin position="334"/>
        <end position="532"/>
    </location>
</feature>
<dbReference type="SUPFAM" id="SSF52540">
    <property type="entry name" value="P-loop containing nucleoside triphosphate hydrolases"/>
    <property type="match status" value="1"/>
</dbReference>
<dbReference type="SMART" id="SM00534">
    <property type="entry name" value="MUTSac"/>
    <property type="match status" value="1"/>
</dbReference>
<reference evidence="7 8" key="1">
    <citation type="submission" date="2021-03" db="EMBL/GenBank/DDBJ databases">
        <title>Genomic Encyclopedia of Type Strains, Phase IV (KMG-IV): sequencing the most valuable type-strain genomes for metagenomic binning, comparative biology and taxonomic classification.</title>
        <authorList>
            <person name="Goeker M."/>
        </authorList>
    </citation>
    <scope>NUCLEOTIDE SEQUENCE [LARGE SCALE GENOMIC DNA]</scope>
    <source>
        <strain evidence="7 8">DSM 24004</strain>
    </source>
</reference>
<evidence type="ECO:0000259" key="6">
    <source>
        <dbReference type="SMART" id="SM00534"/>
    </source>
</evidence>
<evidence type="ECO:0000256" key="2">
    <source>
        <dbReference type="ARBA" id="ARBA00022840"/>
    </source>
</evidence>
<evidence type="ECO:0000313" key="7">
    <source>
        <dbReference type="EMBL" id="MBP1926355.1"/>
    </source>
</evidence>
<proteinExistence type="predicted"/>
<dbReference type="RefSeq" id="WP_209512089.1">
    <property type="nucleotide sequence ID" value="NZ_JAGGKS010000006.1"/>
</dbReference>
<dbReference type="InterPro" id="IPR007696">
    <property type="entry name" value="DNA_mismatch_repair_MutS_core"/>
</dbReference>
<dbReference type="InterPro" id="IPR045076">
    <property type="entry name" value="MutS"/>
</dbReference>
<dbReference type="SUPFAM" id="SSF48334">
    <property type="entry name" value="DNA repair protein MutS, domain III"/>
    <property type="match status" value="1"/>
</dbReference>
<keyword evidence="4" id="KW-0175">Coiled coil</keyword>
<comment type="caution">
    <text evidence="7">The sequence shown here is derived from an EMBL/GenBank/DDBJ whole genome shotgun (WGS) entry which is preliminary data.</text>
</comment>
<dbReference type="InterPro" id="IPR027417">
    <property type="entry name" value="P-loop_NTPase"/>
</dbReference>
<keyword evidence="2" id="KW-0067">ATP-binding</keyword>
<dbReference type="InterPro" id="IPR000432">
    <property type="entry name" value="DNA_mismatch_repair_MutS_C"/>
</dbReference>
<gene>
    <name evidence="7" type="ORF">J2Z76_002220</name>
</gene>
<keyword evidence="8" id="KW-1185">Reference proteome</keyword>
<dbReference type="PANTHER" id="PTHR11361">
    <property type="entry name" value="DNA MISMATCH REPAIR PROTEIN MUTS FAMILY MEMBER"/>
    <property type="match status" value="1"/>
</dbReference>
<evidence type="ECO:0000256" key="4">
    <source>
        <dbReference type="SAM" id="Coils"/>
    </source>
</evidence>
<keyword evidence="1" id="KW-0547">Nucleotide-binding</keyword>
<protein>
    <submittedName>
        <fullName evidence="7">DNA mismatch repair ATPase MutS</fullName>
    </submittedName>
</protein>
<feature type="domain" description="DNA mismatch repair protein MutS core" evidence="5">
    <location>
        <begin position="10"/>
        <end position="317"/>
    </location>
</feature>
<dbReference type="InterPro" id="IPR036187">
    <property type="entry name" value="DNA_mismatch_repair_MutS_sf"/>
</dbReference>
<sequence length="532" mass="61562">MKKFMTESTKRNINFDYIFNEIRPITEYGIKAKQEAKPFTKGHEAELLEEFNKIEAFLDMKERRDAIDVLKHIKNIVETIERAKNNQVLDEVELFEIKNFIMQVERMEKSLRGTLISIYEDLRLTPLPQLYKALDPANEKMYTFYIYDEYSEKLKNLRQKKKETDILIRQLKKEIKNNIQEKYNIKFNLRDEVTISKSDKEKLDELTKEINLKVSAENYLSIIFKIKNSKKIDECEHKLESLTAEEEQEEYVIRQNISGEVKSNYEDLLKSTKTIGRIDYIIAKANYAQKTKSVKPDITTELEIEVKNGRNLKLEKTLKEKHKDYVPIDLSLKTNVTCITGANMGGKTVSLRMIGQIASTASYGMFVPCEYAKLCLFEHIHISVGDDQSIEKGLSTFGAEIMNLKEALENSKERCLILIDELAGGTNPKEGYAITKAVVNYLKNKDCITILTTHYDNVANDHEVQNLQVAGLNFPSWNDGEMKISNIDQISKYMDYRLIEVKNENFIPKDALKIAKMAGIEDIIIKDAEKYI</sequence>
<evidence type="ECO:0000313" key="8">
    <source>
        <dbReference type="Proteomes" id="UP001519342"/>
    </source>
</evidence>
<dbReference type="Proteomes" id="UP001519342">
    <property type="component" value="Unassembled WGS sequence"/>
</dbReference>
<dbReference type="EMBL" id="JAGGKS010000006">
    <property type="protein sequence ID" value="MBP1926355.1"/>
    <property type="molecule type" value="Genomic_DNA"/>
</dbReference>
<dbReference type="SMART" id="SM00533">
    <property type="entry name" value="MUTSd"/>
    <property type="match status" value="1"/>
</dbReference>
<dbReference type="PANTHER" id="PTHR11361:SF14">
    <property type="entry name" value="DNA MISMATCH REPAIR PROTEIN MUTS, TYPE 2"/>
    <property type="match status" value="1"/>
</dbReference>
<evidence type="ECO:0000256" key="3">
    <source>
        <dbReference type="ARBA" id="ARBA00023125"/>
    </source>
</evidence>
<accession>A0ABS4GG48</accession>
<dbReference type="Pfam" id="PF00488">
    <property type="entry name" value="MutS_V"/>
    <property type="match status" value="1"/>
</dbReference>
<evidence type="ECO:0000259" key="5">
    <source>
        <dbReference type="SMART" id="SM00533"/>
    </source>
</evidence>
<evidence type="ECO:0000256" key="1">
    <source>
        <dbReference type="ARBA" id="ARBA00022741"/>
    </source>
</evidence>
<keyword evidence="3" id="KW-0238">DNA-binding</keyword>
<organism evidence="7 8">
    <name type="scientific">Sedimentibacter acidaminivorans</name>
    <dbReference type="NCBI Taxonomy" id="913099"/>
    <lineage>
        <taxon>Bacteria</taxon>
        <taxon>Bacillati</taxon>
        <taxon>Bacillota</taxon>
        <taxon>Tissierellia</taxon>
        <taxon>Sedimentibacter</taxon>
    </lineage>
</organism>